<feature type="transmembrane region" description="Helical" evidence="12">
    <location>
        <begin position="565"/>
        <end position="584"/>
    </location>
</feature>
<proteinExistence type="inferred from homology"/>
<dbReference type="InterPro" id="IPR002591">
    <property type="entry name" value="Phosphodiest/P_Trfase"/>
</dbReference>
<keyword evidence="8 12" id="KW-0256">Endoplasmic reticulum</keyword>
<dbReference type="InterPro" id="IPR037671">
    <property type="entry name" value="PIGN_N"/>
</dbReference>
<feature type="transmembrane region" description="Helical" evidence="12">
    <location>
        <begin position="642"/>
        <end position="661"/>
    </location>
</feature>
<comment type="subcellular location">
    <subcellularLocation>
        <location evidence="1 12">Endoplasmic reticulum membrane</location>
        <topology evidence="1 12">Multi-pass membrane protein</topology>
    </subcellularLocation>
</comment>
<dbReference type="PANTHER" id="PTHR12250:SF0">
    <property type="entry name" value="GPI ETHANOLAMINE PHOSPHATE TRANSFERASE 1"/>
    <property type="match status" value="1"/>
</dbReference>
<feature type="transmembrane region" description="Helical" evidence="12">
    <location>
        <begin position="423"/>
        <end position="443"/>
    </location>
</feature>
<evidence type="ECO:0000256" key="2">
    <source>
        <dbReference type="ARBA" id="ARBA00004687"/>
    </source>
</evidence>
<feature type="transmembrane region" description="Helical" evidence="12">
    <location>
        <begin position="831"/>
        <end position="852"/>
    </location>
</feature>
<feature type="transmembrane region" description="Helical" evidence="12">
    <location>
        <begin position="6"/>
        <end position="26"/>
    </location>
</feature>
<dbReference type="Pfam" id="PF04987">
    <property type="entry name" value="PigN"/>
    <property type="match status" value="1"/>
</dbReference>
<dbReference type="CDD" id="cd16020">
    <property type="entry name" value="GPI_EPT_1"/>
    <property type="match status" value="1"/>
</dbReference>
<dbReference type="Pfam" id="PF01663">
    <property type="entry name" value="Phosphodiest"/>
    <property type="match status" value="1"/>
</dbReference>
<feature type="transmembrane region" description="Helical" evidence="12">
    <location>
        <begin position="537"/>
        <end position="553"/>
    </location>
</feature>
<comment type="similarity">
    <text evidence="3 12">Belongs to the PIGG/PIGN/PIGO family. PIGN subfamily.</text>
</comment>
<dbReference type="GO" id="GO:0006506">
    <property type="term" value="P:GPI anchor biosynthetic process"/>
    <property type="evidence" value="ECO:0007669"/>
    <property type="project" value="UniProtKB-KW"/>
</dbReference>
<feature type="transmembrane region" description="Helical" evidence="12">
    <location>
        <begin position="481"/>
        <end position="503"/>
    </location>
</feature>
<evidence type="ECO:0000256" key="11">
    <source>
        <dbReference type="ARBA" id="ARBA00023180"/>
    </source>
</evidence>
<evidence type="ECO:0000256" key="10">
    <source>
        <dbReference type="ARBA" id="ARBA00023136"/>
    </source>
</evidence>
<evidence type="ECO:0000256" key="9">
    <source>
        <dbReference type="ARBA" id="ARBA00022989"/>
    </source>
</evidence>
<feature type="transmembrane region" description="Helical" evidence="12">
    <location>
        <begin position="796"/>
        <end position="815"/>
    </location>
</feature>
<evidence type="ECO:0000256" key="7">
    <source>
        <dbReference type="ARBA" id="ARBA00022692"/>
    </source>
</evidence>
<comment type="caution">
    <text evidence="14">The sequence shown here is derived from an EMBL/GenBank/DDBJ whole genome shotgun (WGS) entry which is preliminary data.</text>
</comment>
<dbReference type="EMBL" id="JAWJWE010000037">
    <property type="protein sequence ID" value="KAK6625262.1"/>
    <property type="molecule type" value="Genomic_DNA"/>
</dbReference>
<dbReference type="PANTHER" id="PTHR12250">
    <property type="entry name" value="PHOSPHATIDYLINOSITOL GLYCAN, CLASS N"/>
    <property type="match status" value="1"/>
</dbReference>
<keyword evidence="10 12" id="KW-0472">Membrane</keyword>
<evidence type="ECO:0000256" key="5">
    <source>
        <dbReference type="ARBA" id="ARBA00022502"/>
    </source>
</evidence>
<feature type="transmembrane region" description="Helical" evidence="12">
    <location>
        <begin position="455"/>
        <end position="475"/>
    </location>
</feature>
<protein>
    <recommendedName>
        <fullName evidence="4 12">GPI ethanolamine phosphate transferase 1</fullName>
        <ecNumber evidence="12">2.-.-.-</ecNumber>
    </recommendedName>
</protein>
<comment type="pathway">
    <text evidence="2 12">Glycolipid biosynthesis; glycosylphosphatidylinositol-anchor biosynthesis.</text>
</comment>
<feature type="domain" description="GPI ethanolamine phosphate transferase 1 C-terminal" evidence="13">
    <location>
        <begin position="410"/>
        <end position="820"/>
    </location>
</feature>
<evidence type="ECO:0000259" key="13">
    <source>
        <dbReference type="Pfam" id="PF04987"/>
    </source>
</evidence>
<feature type="transmembrane region" description="Helical" evidence="12">
    <location>
        <begin position="749"/>
        <end position="776"/>
    </location>
</feature>
<dbReference type="Gene3D" id="3.40.720.10">
    <property type="entry name" value="Alkaline Phosphatase, subunit A"/>
    <property type="match status" value="2"/>
</dbReference>
<evidence type="ECO:0000256" key="3">
    <source>
        <dbReference type="ARBA" id="ARBA00008400"/>
    </source>
</evidence>
<dbReference type="InterPro" id="IPR017850">
    <property type="entry name" value="Alkaline_phosphatase_core_sf"/>
</dbReference>
<keyword evidence="11" id="KW-0325">Glycoprotein</keyword>
<evidence type="ECO:0000256" key="6">
    <source>
        <dbReference type="ARBA" id="ARBA00022679"/>
    </source>
</evidence>
<organism evidence="14 15">
    <name type="scientific">Polyplax serrata</name>
    <name type="common">Common mouse louse</name>
    <dbReference type="NCBI Taxonomy" id="468196"/>
    <lineage>
        <taxon>Eukaryota</taxon>
        <taxon>Metazoa</taxon>
        <taxon>Ecdysozoa</taxon>
        <taxon>Arthropoda</taxon>
        <taxon>Hexapoda</taxon>
        <taxon>Insecta</taxon>
        <taxon>Pterygota</taxon>
        <taxon>Neoptera</taxon>
        <taxon>Paraneoptera</taxon>
        <taxon>Psocodea</taxon>
        <taxon>Troctomorpha</taxon>
        <taxon>Phthiraptera</taxon>
        <taxon>Anoplura</taxon>
        <taxon>Polyplacidae</taxon>
        <taxon>Polyplax</taxon>
    </lineage>
</organism>
<feature type="transmembrane region" description="Helical" evidence="12">
    <location>
        <begin position="720"/>
        <end position="737"/>
    </location>
</feature>
<feature type="transmembrane region" description="Helical" evidence="12">
    <location>
        <begin position="515"/>
        <end position="531"/>
    </location>
</feature>
<keyword evidence="7 12" id="KW-0812">Transmembrane</keyword>
<evidence type="ECO:0000313" key="15">
    <source>
        <dbReference type="Proteomes" id="UP001372834"/>
    </source>
</evidence>
<evidence type="ECO:0000256" key="8">
    <source>
        <dbReference type="ARBA" id="ARBA00022824"/>
    </source>
</evidence>
<gene>
    <name evidence="14" type="ORF">RUM43_005556</name>
</gene>
<accession>A0AAN8NQE2</accession>
<dbReference type="AlphaFoldDB" id="A0AAN8NQE2"/>
<dbReference type="InterPro" id="IPR017852">
    <property type="entry name" value="GPI_EtnP_transferase_1_C"/>
</dbReference>
<evidence type="ECO:0000256" key="12">
    <source>
        <dbReference type="RuleBase" id="RU367138"/>
    </source>
</evidence>
<dbReference type="InterPro" id="IPR007070">
    <property type="entry name" value="GPI_EtnP_transferase_1"/>
</dbReference>
<sequence length="891" mass="101359">MNLFYLLGFGLIIHIIFLLSIFDIYFKSPIVKSILPSENYVRPPGKRVVLVSVDGLRLDAVHDVDPVTGKFTAGYMQNVIQQRGSWGVSHSRVPTESRPGHVALLAGFYEDPSAVTRGWKENPVDFDSIFNRSHCSFAWGSPDILKIFFKGLQHECAYMESYESEQNFAGDTKQYDNWVYDKLEKFMKFSHKSKTALNEEGIFFFLHLLGQDTSGHTDKPHSKKYRENLKNVDEMLEKIETLFYSFYGDDRTTYIVTSDHGMTNWGSHGAGDLDETETPFIAWGAGIKKPAVPVTQFNISQADVTPLLAVLLGCSIPVNSVGTLPIAYLNMSRKQIAEAVELNARQMIAQYMKVLENLGENIISWFHIPFKKLPSSEVMNNIWFIRENIGKGKYSEAIREGQILIKTSLEGVNYYQNYYQKPLLLGISFSYLGWTAYLLLVLLQKEHSRKACRMSFVSLNIGFGFSILLTSVLLMVQKLPVSFYCYMLLPQILWNCVLKKAYVVLPTVKFFDRKSILYICFSVLLGVEILVASFFKRWFLCIPIVGILIWSLKSTCQKKMNLTKVLWLTSGIALALFSLLPTVGTHPNPALIAYSGIGLMLLSLVVFNSANAVSFLIRFVALGISVWNSYTIHKYFNENHVLLAFNQYLSWLLLALSLCFIASGGSDILQRLAHIFMCLSVPFILLSVTHEGFFLIFLFVHLFCWILVEHSNKNKEFSHFRVGYFFLTYIFLSFFGLGNITSLNSFDPAWVRCFLTVFSPFLMCSLILFKTVIPFLVVTCTMRTLTVTSNIRPDKLFITVLMYCNIMGLNFLYLIKNKGSWLDIGISISHYVIQQVTIVFLVLLFGIAKLLMSPYNKDFNSSGDGRNIGKRMKGKSEILPIFVGSLKMHEF</sequence>
<evidence type="ECO:0000256" key="4">
    <source>
        <dbReference type="ARBA" id="ARBA00020831"/>
    </source>
</evidence>
<keyword evidence="5 12" id="KW-0337">GPI-anchor biosynthesis</keyword>
<name>A0AAN8NQE2_POLSC</name>
<evidence type="ECO:0000256" key="1">
    <source>
        <dbReference type="ARBA" id="ARBA00004477"/>
    </source>
</evidence>
<dbReference type="Proteomes" id="UP001372834">
    <property type="component" value="Unassembled WGS sequence"/>
</dbReference>
<evidence type="ECO:0000313" key="14">
    <source>
        <dbReference type="EMBL" id="KAK6625262.1"/>
    </source>
</evidence>
<dbReference type="SUPFAM" id="SSF53649">
    <property type="entry name" value="Alkaline phosphatase-like"/>
    <property type="match status" value="1"/>
</dbReference>
<keyword evidence="9 12" id="KW-1133">Transmembrane helix</keyword>
<dbReference type="GO" id="GO:0051377">
    <property type="term" value="F:mannose-ethanolamine phosphotransferase activity"/>
    <property type="evidence" value="ECO:0007669"/>
    <property type="project" value="UniProtKB-UniRule"/>
</dbReference>
<keyword evidence="6 12" id="KW-0808">Transferase</keyword>
<comment type="function">
    <text evidence="12">Ethanolamine phosphate transferase involved in glycosylphosphatidylinositol-anchor biosynthesis. Transfers ethanolamine phosphate to the first alpha-1,4-linked mannose of the glycosylphosphatidylinositol precursor of GPI-anchor.</text>
</comment>
<reference evidence="14 15" key="1">
    <citation type="submission" date="2023-10" db="EMBL/GenBank/DDBJ databases">
        <title>Genomes of two closely related lineages of the louse Polyplax serrata with different host specificities.</title>
        <authorList>
            <person name="Martinu J."/>
            <person name="Tarabai H."/>
            <person name="Stefka J."/>
            <person name="Hypsa V."/>
        </authorList>
    </citation>
    <scope>NUCLEOTIDE SEQUENCE [LARGE SCALE GENOMIC DNA]</scope>
    <source>
        <strain evidence="14">HR10_N</strain>
    </source>
</reference>
<dbReference type="GO" id="GO:0005789">
    <property type="term" value="C:endoplasmic reticulum membrane"/>
    <property type="evidence" value="ECO:0007669"/>
    <property type="project" value="UniProtKB-SubCell"/>
</dbReference>
<dbReference type="EC" id="2.-.-.-" evidence="12"/>